<evidence type="ECO:0000256" key="1">
    <source>
        <dbReference type="SAM" id="MobiDB-lite"/>
    </source>
</evidence>
<evidence type="ECO:0000313" key="3">
    <source>
        <dbReference type="Proteomes" id="UP001055167"/>
    </source>
</evidence>
<organism evidence="2 3">
    <name type="scientific">Methylobacterium crusticola</name>
    <dbReference type="NCBI Taxonomy" id="1697972"/>
    <lineage>
        <taxon>Bacteria</taxon>
        <taxon>Pseudomonadati</taxon>
        <taxon>Pseudomonadota</taxon>
        <taxon>Alphaproteobacteria</taxon>
        <taxon>Hyphomicrobiales</taxon>
        <taxon>Methylobacteriaceae</taxon>
        <taxon>Methylobacterium</taxon>
    </lineage>
</organism>
<reference evidence="2" key="1">
    <citation type="journal article" date="2021" name="Front. Microbiol.">
        <title>Comprehensive Comparative Genomics and Phenotyping of Methylobacterium Species.</title>
        <authorList>
            <person name="Alessa O."/>
            <person name="Ogura Y."/>
            <person name="Fujitani Y."/>
            <person name="Takami H."/>
            <person name="Hayashi T."/>
            <person name="Sahin N."/>
            <person name="Tani A."/>
        </authorList>
    </citation>
    <scope>NUCLEOTIDE SEQUENCE</scope>
    <source>
        <strain evidence="2">KCTC 52305</strain>
    </source>
</reference>
<feature type="compositionally biased region" description="Low complexity" evidence="1">
    <location>
        <begin position="78"/>
        <end position="91"/>
    </location>
</feature>
<comment type="caution">
    <text evidence="2">The sequence shown here is derived from an EMBL/GenBank/DDBJ whole genome shotgun (WGS) entry which is preliminary data.</text>
</comment>
<accession>A0ABQ4QX88</accession>
<dbReference type="Proteomes" id="UP001055167">
    <property type="component" value="Unassembled WGS sequence"/>
</dbReference>
<reference evidence="2" key="2">
    <citation type="submission" date="2021-08" db="EMBL/GenBank/DDBJ databases">
        <authorList>
            <person name="Tani A."/>
            <person name="Ola A."/>
            <person name="Ogura Y."/>
            <person name="Katsura K."/>
            <person name="Hayashi T."/>
        </authorList>
    </citation>
    <scope>NUCLEOTIDE SEQUENCE</scope>
    <source>
        <strain evidence="2">KCTC 52305</strain>
    </source>
</reference>
<evidence type="ECO:0008006" key="4">
    <source>
        <dbReference type="Google" id="ProtNLM"/>
    </source>
</evidence>
<feature type="compositionally biased region" description="Basic and acidic residues" evidence="1">
    <location>
        <begin position="149"/>
        <end position="167"/>
    </location>
</feature>
<sequence>MIRWPWRAALVAGIAAATLVGEAEARVTLAGPAPACAGRGPDPRAARRPALPEAAAHPRRGKGSEARPDGAGERGQNRRPAALPAPTAGRAASRENAMTTGSPPRESIAPQPEMARGLEAAARSGGRKPDAQGTRATPETAPQPGPIEPAERRAAEILEDAAERDTRGQGGEGLAREAGPVPAAPAGRGPVPDPSL</sequence>
<feature type="compositionally biased region" description="Low complexity" evidence="1">
    <location>
        <begin position="31"/>
        <end position="40"/>
    </location>
</feature>
<feature type="compositionally biased region" description="Low complexity" evidence="1">
    <location>
        <begin position="176"/>
        <end position="190"/>
    </location>
</feature>
<keyword evidence="3" id="KW-1185">Reference proteome</keyword>
<gene>
    <name evidence="2" type="ORF">OPKNFCMD_2536</name>
</gene>
<proteinExistence type="predicted"/>
<evidence type="ECO:0000313" key="2">
    <source>
        <dbReference type="EMBL" id="GJD49802.1"/>
    </source>
</evidence>
<feature type="compositionally biased region" description="Basic and acidic residues" evidence="1">
    <location>
        <begin position="62"/>
        <end position="76"/>
    </location>
</feature>
<name>A0ABQ4QX88_9HYPH</name>
<dbReference type="EMBL" id="BPQH01000007">
    <property type="protein sequence ID" value="GJD49802.1"/>
    <property type="molecule type" value="Genomic_DNA"/>
</dbReference>
<protein>
    <recommendedName>
        <fullName evidence="4">Translation initiation factor IF-2</fullName>
    </recommendedName>
</protein>
<feature type="region of interest" description="Disordered" evidence="1">
    <location>
        <begin position="31"/>
        <end position="196"/>
    </location>
</feature>